<feature type="transmembrane region" description="Helical" evidence="1">
    <location>
        <begin position="12"/>
        <end position="32"/>
    </location>
</feature>
<evidence type="ECO:0000313" key="3">
    <source>
        <dbReference type="Proteomes" id="UP000501122"/>
    </source>
</evidence>
<dbReference type="AlphaFoldDB" id="A0AAE7C0W3"/>
<keyword evidence="1" id="KW-0472">Membrane</keyword>
<dbReference type="EMBL" id="CP047363">
    <property type="protein sequence ID" value="QIH79317.1"/>
    <property type="molecule type" value="Genomic_DNA"/>
</dbReference>
<name>A0AAE7C0W3_9STAP</name>
<protein>
    <submittedName>
        <fullName evidence="2">Uncharacterized protein</fullName>
    </submittedName>
</protein>
<keyword evidence="1" id="KW-1133">Transmembrane helix</keyword>
<proteinExistence type="predicted"/>
<dbReference type="Proteomes" id="UP000501122">
    <property type="component" value="Chromosome"/>
</dbReference>
<organism evidence="2 3">
    <name type="scientific">Macrococcoides canis</name>
    <dbReference type="NCBI Taxonomy" id="1855823"/>
    <lineage>
        <taxon>Bacteria</taxon>
        <taxon>Bacillati</taxon>
        <taxon>Bacillota</taxon>
        <taxon>Bacilli</taxon>
        <taxon>Bacillales</taxon>
        <taxon>Staphylococcaceae</taxon>
        <taxon>Macrococcoides</taxon>
    </lineage>
</organism>
<sequence>MLPIANKYKPKNAIFNIAEVILALAASAVIVYKGIELVRLGKVSAQIINTKNRKYNHYKAKLKDGKVYIYRKSAGISYEAAVRRGKYNKEFKDVWSVSRSYAKKVAQGVNPKGSPINETNLSIKNKNEQYHHYHPYKRTPAMHSFYGSKPVY</sequence>
<gene>
    <name evidence="2" type="ORF">GTN30_11775</name>
</gene>
<evidence type="ECO:0000313" key="2">
    <source>
        <dbReference type="EMBL" id="QIH79317.1"/>
    </source>
</evidence>
<reference evidence="2" key="1">
    <citation type="journal article" date="2020" name="Antimicrob. Agents Chemother.">
        <title>The novel macrolide resistance genes mef(D), msr(F) and msr(H) are present on resistance islands in Macrococcus canis, Macrococcus caseolyticus and Staphylococcus aureus.</title>
        <authorList>
            <person name="Schwendener S."/>
            <person name="Dona V."/>
            <person name="Perreten V."/>
        </authorList>
    </citation>
    <scope>NUCLEOTIDE SEQUENCE</scope>
    <source>
        <strain evidence="2">Epi0076A</strain>
    </source>
</reference>
<evidence type="ECO:0000256" key="1">
    <source>
        <dbReference type="SAM" id="Phobius"/>
    </source>
</evidence>
<dbReference type="RefSeq" id="WP_164953947.1">
    <property type="nucleotide sequence ID" value="NZ_CP046363.1"/>
</dbReference>
<keyword evidence="1" id="KW-0812">Transmembrane</keyword>
<accession>A0AAE7C0W3</accession>